<feature type="binding site" evidence="9">
    <location>
        <position position="204"/>
    </location>
    <ligand>
        <name>Zn(2+)</name>
        <dbReference type="ChEBI" id="CHEBI:29105"/>
        <label>1</label>
    </ligand>
</feature>
<dbReference type="Proteomes" id="UP000603453">
    <property type="component" value="Unassembled WGS sequence"/>
</dbReference>
<dbReference type="CDD" id="cd15505">
    <property type="entry name" value="PHD_ING"/>
    <property type="match status" value="1"/>
</dbReference>
<evidence type="ECO:0000256" key="6">
    <source>
        <dbReference type="ARBA" id="ARBA00022853"/>
    </source>
</evidence>
<feature type="domain" description="PHD-type" evidence="12">
    <location>
        <begin position="199"/>
        <end position="248"/>
    </location>
</feature>
<dbReference type="SMART" id="SM01408">
    <property type="entry name" value="ING"/>
    <property type="match status" value="1"/>
</dbReference>
<feature type="binding site" evidence="9">
    <location>
        <position position="229"/>
    </location>
    <ligand>
        <name>Zn(2+)</name>
        <dbReference type="ChEBI" id="CHEBI:29105"/>
        <label>1</label>
    </ligand>
</feature>
<evidence type="ECO:0000256" key="1">
    <source>
        <dbReference type="ARBA" id="ARBA00004123"/>
    </source>
</evidence>
<evidence type="ECO:0000256" key="2">
    <source>
        <dbReference type="ARBA" id="ARBA00010210"/>
    </source>
</evidence>
<dbReference type="InterPro" id="IPR024610">
    <property type="entry name" value="ING_N_histone-binding"/>
</dbReference>
<feature type="binding site" evidence="9">
    <location>
        <position position="220"/>
    </location>
    <ligand>
        <name>Zn(2+)</name>
        <dbReference type="ChEBI" id="CHEBI:29105"/>
        <label>2</label>
    </ligand>
</feature>
<keyword evidence="7 11" id="KW-0539">Nucleus</keyword>
<dbReference type="GO" id="GO:0006325">
    <property type="term" value="P:chromatin organization"/>
    <property type="evidence" value="ECO:0007669"/>
    <property type="project" value="UniProtKB-KW"/>
</dbReference>
<dbReference type="PANTHER" id="PTHR10333:SF42">
    <property type="entry name" value="INHIBITOR OF GROWTH PROTEIN 5"/>
    <property type="match status" value="1"/>
</dbReference>
<evidence type="ECO:0000313" key="14">
    <source>
        <dbReference type="Proteomes" id="UP000603453"/>
    </source>
</evidence>
<evidence type="ECO:0000256" key="9">
    <source>
        <dbReference type="PIRSR" id="PIRSR628651-51"/>
    </source>
</evidence>
<dbReference type="InterPro" id="IPR019786">
    <property type="entry name" value="Zinc_finger_PHD-type_CS"/>
</dbReference>
<dbReference type="CDD" id="cd16858">
    <property type="entry name" value="ING_ING3_Yng2p"/>
    <property type="match status" value="1"/>
</dbReference>
<dbReference type="PROSITE" id="PS50016">
    <property type="entry name" value="ZF_PHD_2"/>
    <property type="match status" value="1"/>
</dbReference>
<keyword evidence="14" id="KW-1185">Reference proteome</keyword>
<dbReference type="PROSITE" id="PS01359">
    <property type="entry name" value="ZF_PHD_1"/>
    <property type="match status" value="1"/>
</dbReference>
<feature type="binding site" evidence="9">
    <location>
        <position position="242"/>
    </location>
    <ligand>
        <name>Zn(2+)</name>
        <dbReference type="ChEBI" id="CHEBI:29105"/>
        <label>2</label>
    </ligand>
</feature>
<dbReference type="OrthoDB" id="5411773at2759"/>
<dbReference type="SMART" id="SM00249">
    <property type="entry name" value="PHD"/>
    <property type="match status" value="1"/>
</dbReference>
<feature type="binding site" evidence="9">
    <location>
        <position position="245"/>
    </location>
    <ligand>
        <name>Zn(2+)</name>
        <dbReference type="ChEBI" id="CHEBI:29105"/>
        <label>2</label>
    </ligand>
</feature>
<evidence type="ECO:0000256" key="11">
    <source>
        <dbReference type="RuleBase" id="RU361213"/>
    </source>
</evidence>
<dbReference type="GO" id="GO:0005634">
    <property type="term" value="C:nucleus"/>
    <property type="evidence" value="ECO:0007669"/>
    <property type="project" value="UniProtKB-SubCell"/>
</dbReference>
<dbReference type="Gene3D" id="3.30.40.10">
    <property type="entry name" value="Zinc/RING finger domain, C3HC4 (zinc finger)"/>
    <property type="match status" value="1"/>
</dbReference>
<protein>
    <recommendedName>
        <fullName evidence="11">Chromatin modification-related protein</fullName>
    </recommendedName>
</protein>
<feature type="site" description="Histone H3K4me3 binding" evidence="8">
    <location>
        <position position="201"/>
    </location>
</feature>
<feature type="site" description="Histone H3K4me3 binding" evidence="8">
    <location>
        <position position="216"/>
    </location>
</feature>
<comment type="caution">
    <text evidence="13">The sequence shown here is derived from an EMBL/GenBank/DDBJ whole genome shotgun (WGS) entry which is preliminary data.</text>
</comment>
<name>A0A8H7UUU1_9FUNG</name>
<dbReference type="EMBL" id="JAEPRD010000096">
    <property type="protein sequence ID" value="KAG2199431.1"/>
    <property type="molecule type" value="Genomic_DNA"/>
</dbReference>
<organism evidence="13 14">
    <name type="scientific">Mucor saturninus</name>
    <dbReference type="NCBI Taxonomy" id="64648"/>
    <lineage>
        <taxon>Eukaryota</taxon>
        <taxon>Fungi</taxon>
        <taxon>Fungi incertae sedis</taxon>
        <taxon>Mucoromycota</taxon>
        <taxon>Mucoromycotina</taxon>
        <taxon>Mucoromycetes</taxon>
        <taxon>Mucorales</taxon>
        <taxon>Mucorineae</taxon>
        <taxon>Mucoraceae</taxon>
        <taxon>Mucor</taxon>
    </lineage>
</organism>
<dbReference type="PANTHER" id="PTHR10333">
    <property type="entry name" value="INHIBITOR OF GROWTH PROTEIN"/>
    <property type="match status" value="1"/>
</dbReference>
<evidence type="ECO:0000256" key="7">
    <source>
        <dbReference type="ARBA" id="ARBA00023242"/>
    </source>
</evidence>
<dbReference type="InterPro" id="IPR019787">
    <property type="entry name" value="Znf_PHD-finger"/>
</dbReference>
<accession>A0A8H7UUU1</accession>
<dbReference type="Pfam" id="PF12998">
    <property type="entry name" value="ING"/>
    <property type="match status" value="1"/>
</dbReference>
<comment type="subcellular location">
    <subcellularLocation>
        <location evidence="1 11">Nucleus</location>
    </subcellularLocation>
</comment>
<dbReference type="InterPro" id="IPR013083">
    <property type="entry name" value="Znf_RING/FYVE/PHD"/>
</dbReference>
<dbReference type="AlphaFoldDB" id="A0A8H7UUU1"/>
<keyword evidence="5 9" id="KW-0862">Zinc</keyword>
<dbReference type="InterPro" id="IPR028651">
    <property type="entry name" value="ING_fam"/>
</dbReference>
<evidence type="ECO:0000256" key="10">
    <source>
        <dbReference type="PROSITE-ProRule" id="PRU00146"/>
    </source>
</evidence>
<gene>
    <name evidence="13" type="ORF">INT47_011543</name>
</gene>
<comment type="subunit">
    <text evidence="11">Component of an histone acetyltransferase complex. Interacts with H3K4me3 and to a lesser extent with H3K4me2.</text>
</comment>
<dbReference type="GO" id="GO:0008270">
    <property type="term" value="F:zinc ion binding"/>
    <property type="evidence" value="ECO:0007669"/>
    <property type="project" value="UniProtKB-KW"/>
</dbReference>
<evidence type="ECO:0000256" key="3">
    <source>
        <dbReference type="ARBA" id="ARBA00022723"/>
    </source>
</evidence>
<keyword evidence="4 10" id="KW-0863">Zinc-finger</keyword>
<reference evidence="13" key="1">
    <citation type="submission" date="2020-12" db="EMBL/GenBank/DDBJ databases">
        <title>Metabolic potential, ecology and presence of endohyphal bacteria is reflected in genomic diversity of Mucoromycotina.</title>
        <authorList>
            <person name="Muszewska A."/>
            <person name="Okrasinska A."/>
            <person name="Steczkiewicz K."/>
            <person name="Drgas O."/>
            <person name="Orlowska M."/>
            <person name="Perlinska-Lenart U."/>
            <person name="Aleksandrzak-Piekarczyk T."/>
            <person name="Szatraj K."/>
            <person name="Zielenkiewicz U."/>
            <person name="Pilsyk S."/>
            <person name="Malc E."/>
            <person name="Mieczkowski P."/>
            <person name="Kruszewska J.S."/>
            <person name="Biernat P."/>
            <person name="Pawlowska J."/>
        </authorList>
    </citation>
    <scope>NUCLEOTIDE SEQUENCE</scope>
    <source>
        <strain evidence="13">WA0000017839</strain>
    </source>
</reference>
<evidence type="ECO:0000256" key="4">
    <source>
        <dbReference type="ARBA" id="ARBA00022771"/>
    </source>
</evidence>
<proteinExistence type="inferred from homology"/>
<evidence type="ECO:0000256" key="8">
    <source>
        <dbReference type="PIRSR" id="PIRSR628651-50"/>
    </source>
</evidence>
<comment type="similarity">
    <text evidence="2 11">Belongs to the ING family.</text>
</comment>
<dbReference type="InterPro" id="IPR011011">
    <property type="entry name" value="Znf_FYVE_PHD"/>
</dbReference>
<feature type="binding site" evidence="9">
    <location>
        <position position="215"/>
    </location>
    <ligand>
        <name>Zn(2+)</name>
        <dbReference type="ChEBI" id="CHEBI:29105"/>
        <label>2</label>
    </ligand>
</feature>
<dbReference type="SUPFAM" id="SSF57903">
    <property type="entry name" value="FYVE/PHD zinc finger"/>
    <property type="match status" value="1"/>
</dbReference>
<comment type="domain">
    <text evidence="11">The PHD-type zinc finger mediates the binding to H3K4me3.</text>
</comment>
<comment type="function">
    <text evidence="11">Component of an histone acetyltransferase complex.</text>
</comment>
<feature type="site" description="Histone H3K4me3 binding" evidence="8">
    <location>
        <position position="224"/>
    </location>
</feature>
<feature type="binding site" evidence="9">
    <location>
        <position position="226"/>
    </location>
    <ligand>
        <name>Zn(2+)</name>
        <dbReference type="ChEBI" id="CHEBI:29105"/>
        <label>1</label>
    </ligand>
</feature>
<feature type="binding site" evidence="9">
    <location>
        <position position="202"/>
    </location>
    <ligand>
        <name>Zn(2+)</name>
        <dbReference type="ChEBI" id="CHEBI:29105"/>
        <label>1</label>
    </ligand>
</feature>
<keyword evidence="3 9" id="KW-0479">Metal-binding</keyword>
<dbReference type="Gene3D" id="6.10.140.1740">
    <property type="match status" value="1"/>
</dbReference>
<keyword evidence="6 11" id="KW-0156">Chromatin regulator</keyword>
<feature type="site" description="Histone H3K4me3 binding" evidence="8">
    <location>
        <position position="212"/>
    </location>
</feature>
<evidence type="ECO:0000259" key="12">
    <source>
        <dbReference type="PROSITE" id="PS50016"/>
    </source>
</evidence>
<dbReference type="InterPro" id="IPR001965">
    <property type="entry name" value="Znf_PHD"/>
</dbReference>
<sequence length="270" mass="31853">MENNTVDIHEDSGLYLQEYISSLENLPSEIRYHWAEIKNRNDQAKAPEKRIKSAQHELSKLHRQWFDGDPQKRERLKKHEPVLIQRIETDYAKLQDLANERIHLAQEALTLVEKHLQRLDSDLQKHDAAHPESVPHILETRSYTIPHGVSTATTATNTDSELEDDNTVEIKLEQPDYQTMIANRNQKRKKKEERDKDEPLYCFCQQVSYGEMVACDGENCPFEWFHMDCVGLDEPPKGAWYCEDCLNELRNKRRHQPIHKKMKRKRDSQI</sequence>
<evidence type="ECO:0000313" key="13">
    <source>
        <dbReference type="EMBL" id="KAG2199431.1"/>
    </source>
</evidence>
<evidence type="ECO:0000256" key="5">
    <source>
        <dbReference type="ARBA" id="ARBA00022833"/>
    </source>
</evidence>